<dbReference type="InterPro" id="IPR000626">
    <property type="entry name" value="Ubiquitin-like_dom"/>
</dbReference>
<dbReference type="Gene3D" id="3.10.20.90">
    <property type="entry name" value="Phosphatidylinositol 3-kinase Catalytic Subunit, Chain A, domain 1"/>
    <property type="match status" value="1"/>
</dbReference>
<protein>
    <recommendedName>
        <fullName evidence="1">Small ubiquitin-related modifier</fullName>
        <shortName evidence="1">SUMO</shortName>
    </recommendedName>
</protein>
<sequence length="102" mass="11542">MSSHTNSNEGENGKEKNLDDVQPKHITLKVKGQGDNEVSFKMKRTAPFDVLMKRYCEEMSLDMKSLAFLYDGRLVKPFNTPEKLGMEENDLIDAMLHMSGGC</sequence>
<evidence type="ECO:0000259" key="3">
    <source>
        <dbReference type="PROSITE" id="PS50053"/>
    </source>
</evidence>
<dbReference type="EMBL" id="JAATIP010000076">
    <property type="protein sequence ID" value="KAF4378079.1"/>
    <property type="molecule type" value="Genomic_DNA"/>
</dbReference>
<evidence type="ECO:0000256" key="1">
    <source>
        <dbReference type="RuleBase" id="RU361190"/>
    </source>
</evidence>
<dbReference type="Pfam" id="PF11976">
    <property type="entry name" value="Rad60-SLD"/>
    <property type="match status" value="1"/>
</dbReference>
<keyword evidence="1" id="KW-0833">Ubl conjugation pathway</keyword>
<feature type="domain" description="Ubiquitin-like" evidence="3">
    <location>
        <begin position="24"/>
        <end position="101"/>
    </location>
</feature>
<dbReference type="SMART" id="SM00213">
    <property type="entry name" value="UBQ"/>
    <property type="match status" value="1"/>
</dbReference>
<dbReference type="InterPro" id="IPR029071">
    <property type="entry name" value="Ubiquitin-like_domsf"/>
</dbReference>
<dbReference type="Proteomes" id="UP000525078">
    <property type="component" value="Unassembled WGS sequence"/>
</dbReference>
<dbReference type="PANTHER" id="PTHR10562">
    <property type="entry name" value="SMALL UBIQUITIN-RELATED MODIFIER"/>
    <property type="match status" value="1"/>
</dbReference>
<name>A0A7J6G7M0_CANSA</name>
<feature type="compositionally biased region" description="Basic and acidic residues" evidence="2">
    <location>
        <begin position="11"/>
        <end position="23"/>
    </location>
</feature>
<organism evidence="4 5">
    <name type="scientific">Cannabis sativa</name>
    <name type="common">Hemp</name>
    <name type="synonym">Marijuana</name>
    <dbReference type="NCBI Taxonomy" id="3483"/>
    <lineage>
        <taxon>Eukaryota</taxon>
        <taxon>Viridiplantae</taxon>
        <taxon>Streptophyta</taxon>
        <taxon>Embryophyta</taxon>
        <taxon>Tracheophyta</taxon>
        <taxon>Spermatophyta</taxon>
        <taxon>Magnoliopsida</taxon>
        <taxon>eudicotyledons</taxon>
        <taxon>Gunneridae</taxon>
        <taxon>Pentapetalae</taxon>
        <taxon>rosids</taxon>
        <taxon>fabids</taxon>
        <taxon>Rosales</taxon>
        <taxon>Cannabaceae</taxon>
        <taxon>Cannabis</taxon>
    </lineage>
</organism>
<evidence type="ECO:0000256" key="2">
    <source>
        <dbReference type="SAM" id="MobiDB-lite"/>
    </source>
</evidence>
<comment type="similarity">
    <text evidence="1">Belongs to the ubiquitin family. SUMO subfamily.</text>
</comment>
<keyword evidence="1" id="KW-0539">Nucleus</keyword>
<dbReference type="InterPro" id="IPR022617">
    <property type="entry name" value="Rad60/SUMO-like_dom"/>
</dbReference>
<gene>
    <name evidence="4" type="ORF">F8388_020715</name>
</gene>
<evidence type="ECO:0000313" key="5">
    <source>
        <dbReference type="Proteomes" id="UP000525078"/>
    </source>
</evidence>
<dbReference type="SUPFAM" id="SSF54236">
    <property type="entry name" value="Ubiquitin-like"/>
    <property type="match status" value="1"/>
</dbReference>
<dbReference type="GO" id="GO:0005634">
    <property type="term" value="C:nucleus"/>
    <property type="evidence" value="ECO:0007669"/>
    <property type="project" value="UniProtKB-SubCell"/>
</dbReference>
<comment type="subcellular location">
    <subcellularLocation>
        <location evidence="1">Nucleus</location>
    </subcellularLocation>
</comment>
<evidence type="ECO:0000313" key="4">
    <source>
        <dbReference type="EMBL" id="KAF4378079.1"/>
    </source>
</evidence>
<dbReference type="PROSITE" id="PS50053">
    <property type="entry name" value="UBIQUITIN_2"/>
    <property type="match status" value="1"/>
</dbReference>
<comment type="caution">
    <text evidence="4">The sequence shown here is derived from an EMBL/GenBank/DDBJ whole genome shotgun (WGS) entry which is preliminary data.</text>
</comment>
<accession>A0A7J6G7M0</accession>
<feature type="region of interest" description="Disordered" evidence="2">
    <location>
        <begin position="1"/>
        <end position="24"/>
    </location>
</feature>
<reference evidence="4 5" key="1">
    <citation type="journal article" date="2020" name="bioRxiv">
        <title>Sequence and annotation of 42 cannabis genomes reveals extensive copy number variation in cannabinoid synthesis and pathogen resistance genes.</title>
        <authorList>
            <person name="Mckernan K.J."/>
            <person name="Helbert Y."/>
            <person name="Kane L.T."/>
            <person name="Ebling H."/>
            <person name="Zhang L."/>
            <person name="Liu B."/>
            <person name="Eaton Z."/>
            <person name="Mclaughlin S."/>
            <person name="Kingan S."/>
            <person name="Baybayan P."/>
            <person name="Concepcion G."/>
            <person name="Jordan M."/>
            <person name="Riva A."/>
            <person name="Barbazuk W."/>
            <person name="Harkins T."/>
        </authorList>
    </citation>
    <scope>NUCLEOTIDE SEQUENCE [LARGE SCALE GENOMIC DNA]</scope>
    <source>
        <strain evidence="5">cv. Jamaican Lion 4</strain>
        <tissue evidence="4">Leaf</tissue>
    </source>
</reference>
<proteinExistence type="inferred from homology"/>
<dbReference type="AlphaFoldDB" id="A0A7J6G7M0"/>